<feature type="transmembrane region" description="Helical" evidence="8">
    <location>
        <begin position="31"/>
        <end position="51"/>
    </location>
</feature>
<protein>
    <submittedName>
        <fullName evidence="9">AzlC family ABC transporter permease</fullName>
    </submittedName>
</protein>
<evidence type="ECO:0000256" key="4">
    <source>
        <dbReference type="ARBA" id="ARBA00022475"/>
    </source>
</evidence>
<dbReference type="Pfam" id="PF03591">
    <property type="entry name" value="AzlC"/>
    <property type="match status" value="1"/>
</dbReference>
<feature type="transmembrane region" description="Helical" evidence="8">
    <location>
        <begin position="161"/>
        <end position="178"/>
    </location>
</feature>
<comment type="similarity">
    <text evidence="2">Belongs to the AzlC family.</text>
</comment>
<dbReference type="PANTHER" id="PTHR34979">
    <property type="entry name" value="INNER MEMBRANE PROTEIN YGAZ"/>
    <property type="match status" value="1"/>
</dbReference>
<dbReference type="PANTHER" id="PTHR34979:SF1">
    <property type="entry name" value="INNER MEMBRANE PROTEIN YGAZ"/>
    <property type="match status" value="1"/>
</dbReference>
<keyword evidence="3" id="KW-0813">Transport</keyword>
<comment type="caution">
    <text evidence="9">The sequence shown here is derived from an EMBL/GenBank/DDBJ whole genome shotgun (WGS) entry which is preliminary data.</text>
</comment>
<keyword evidence="7 8" id="KW-0472">Membrane</keyword>
<dbReference type="InterPro" id="IPR011606">
    <property type="entry name" value="Brnchd-chn_aa_trnsp_permease"/>
</dbReference>
<reference evidence="10" key="1">
    <citation type="journal article" date="2019" name="Int. J. Syst. Evol. Microbiol.">
        <title>The Global Catalogue of Microorganisms (GCM) 10K type strain sequencing project: providing services to taxonomists for standard genome sequencing and annotation.</title>
        <authorList>
            <consortium name="The Broad Institute Genomics Platform"/>
            <consortium name="The Broad Institute Genome Sequencing Center for Infectious Disease"/>
            <person name="Wu L."/>
            <person name="Ma J."/>
        </authorList>
    </citation>
    <scope>NUCLEOTIDE SEQUENCE [LARGE SCALE GENOMIC DNA]</scope>
    <source>
        <strain evidence="10">KCTC 42986</strain>
    </source>
</reference>
<feature type="transmembrane region" description="Helical" evidence="8">
    <location>
        <begin position="226"/>
        <end position="246"/>
    </location>
</feature>
<dbReference type="EMBL" id="JBHRTP010000008">
    <property type="protein sequence ID" value="MFC3107237.1"/>
    <property type="molecule type" value="Genomic_DNA"/>
</dbReference>
<evidence type="ECO:0000313" key="9">
    <source>
        <dbReference type="EMBL" id="MFC3107237.1"/>
    </source>
</evidence>
<keyword evidence="5 8" id="KW-0812">Transmembrane</keyword>
<evidence type="ECO:0000256" key="8">
    <source>
        <dbReference type="SAM" id="Phobius"/>
    </source>
</evidence>
<feature type="transmembrane region" description="Helical" evidence="8">
    <location>
        <begin position="190"/>
        <end position="220"/>
    </location>
</feature>
<evidence type="ECO:0000256" key="1">
    <source>
        <dbReference type="ARBA" id="ARBA00004651"/>
    </source>
</evidence>
<evidence type="ECO:0000256" key="3">
    <source>
        <dbReference type="ARBA" id="ARBA00022448"/>
    </source>
</evidence>
<keyword evidence="10" id="KW-1185">Reference proteome</keyword>
<keyword evidence="4" id="KW-1003">Cell membrane</keyword>
<evidence type="ECO:0000256" key="7">
    <source>
        <dbReference type="ARBA" id="ARBA00023136"/>
    </source>
</evidence>
<evidence type="ECO:0000256" key="6">
    <source>
        <dbReference type="ARBA" id="ARBA00022989"/>
    </source>
</evidence>
<dbReference type="Proteomes" id="UP001595530">
    <property type="component" value="Unassembled WGS sequence"/>
</dbReference>
<accession>A0ABV7F0A8</accession>
<feature type="transmembrane region" description="Helical" evidence="8">
    <location>
        <begin position="87"/>
        <end position="112"/>
    </location>
</feature>
<comment type="subcellular location">
    <subcellularLocation>
        <location evidence="1">Cell membrane</location>
        <topology evidence="1">Multi-pass membrane protein</topology>
    </subcellularLocation>
</comment>
<evidence type="ECO:0000256" key="2">
    <source>
        <dbReference type="ARBA" id="ARBA00010735"/>
    </source>
</evidence>
<name>A0ABV7F0A8_9BURK</name>
<evidence type="ECO:0000256" key="5">
    <source>
        <dbReference type="ARBA" id="ARBA00022692"/>
    </source>
</evidence>
<feature type="transmembrane region" description="Helical" evidence="8">
    <location>
        <begin position="57"/>
        <end position="80"/>
    </location>
</feature>
<sequence>MSAFSGSTSEQDGVEARLAIEKKAFTDGRRISTPTMPGIFAWGMVTGMAMVKSGLTLWQALGMTFVVYAGSAQLAALPLIAANASIWVVFATALVVNLRFVIFAAVIGPHFAHLPWYKRLWYGYFNADITTAFFPQRFPPETVHQTEGKVGFFTGIGYPNWFAWQTGSVAGILLASQIPQSWGIGFAGTLALLAVLIPLTFNGAALAGVVVASLVSLLAYSLPYRLGLLLAVILGMVAAMVADSMLDKESA</sequence>
<gene>
    <name evidence="9" type="ORF">ACFOFO_04525</name>
</gene>
<evidence type="ECO:0000313" key="10">
    <source>
        <dbReference type="Proteomes" id="UP001595530"/>
    </source>
</evidence>
<dbReference type="RefSeq" id="WP_390330940.1">
    <property type="nucleotide sequence ID" value="NZ_JBHRTP010000008.1"/>
</dbReference>
<proteinExistence type="inferred from homology"/>
<organism evidence="9 10">
    <name type="scientific">Undibacterium arcticum</name>
    <dbReference type="NCBI Taxonomy" id="1762892"/>
    <lineage>
        <taxon>Bacteria</taxon>
        <taxon>Pseudomonadati</taxon>
        <taxon>Pseudomonadota</taxon>
        <taxon>Betaproteobacteria</taxon>
        <taxon>Burkholderiales</taxon>
        <taxon>Oxalobacteraceae</taxon>
        <taxon>Undibacterium</taxon>
    </lineage>
</organism>
<keyword evidence="6 8" id="KW-1133">Transmembrane helix</keyword>